<evidence type="ECO:0000256" key="5">
    <source>
        <dbReference type="ARBA" id="ARBA00023002"/>
    </source>
</evidence>
<protein>
    <submittedName>
        <fullName evidence="13">Cytochrome P450</fullName>
    </submittedName>
</protein>
<dbReference type="FunFam" id="1.10.630.10:FF:000182">
    <property type="entry name" value="Cytochrome P450 3A4"/>
    <property type="match status" value="1"/>
</dbReference>
<dbReference type="GO" id="GO:0020037">
    <property type="term" value="F:heme binding"/>
    <property type="evidence" value="ECO:0007669"/>
    <property type="project" value="InterPro"/>
</dbReference>
<keyword evidence="12" id="KW-1185">Reference proteome</keyword>
<keyword evidence="3 9" id="KW-0349">Heme</keyword>
<sequence>MWLAVLIVGFITGITVYLYHVLQATTYWKRRGIPSVPSSNIFTNQLDETTSYDHPICFQLHKWTKEFGPIYGIFSGTVPELVISDPAMVHEMLNKKFECFHGRRSTPILRVIENNKLSHLFIVKGARWKRLRTISAPIFSTGNLRRIVPIVEDSSTKMMEFINLEHEKGKPFNIHPFFYEYTMDVICRIATGQKGSKQFENPNVAMVTEVFKNIGSTPFERLSFMVPSMIYPIFPMFMVYSLLTQSAFYAVINGIRQAVEDRIKLKESGNYKTQDLPDFIDFFLDSIDENVTDGAFIKNNAKVVKRVTTEEIVGQCFAFLLAGFDTTANTLGTTSWYLAKHPNFQDRVYDEIQEVCNTPEVTYEQLGQLKHIDVTMKEVLRLAPIATGAISRECMESTTLGNIPIEKGTNVWIDLVTLNQNKEIWGDDASEFRPERFFDVTTEMQNANVNFGAGPRICIGMKLAYIEEKIALVHILRKYRIVATDETEAKLEMCGRVVQHPKSITVKLELR</sequence>
<dbReference type="InterPro" id="IPR001128">
    <property type="entry name" value="Cyt_P450"/>
</dbReference>
<dbReference type="WBParaSite" id="Pan_g17830.t1">
    <property type="protein sequence ID" value="Pan_g17830.t1"/>
    <property type="gene ID" value="Pan_g17830"/>
</dbReference>
<accession>A0A7E4V8I5</accession>
<evidence type="ECO:0000256" key="4">
    <source>
        <dbReference type="ARBA" id="ARBA00022723"/>
    </source>
</evidence>
<proteinExistence type="inferred from homology"/>
<dbReference type="InterPro" id="IPR036396">
    <property type="entry name" value="Cyt_P450_sf"/>
</dbReference>
<feature type="transmembrane region" description="Helical" evidence="11">
    <location>
        <begin position="229"/>
        <end position="252"/>
    </location>
</feature>
<evidence type="ECO:0000256" key="7">
    <source>
        <dbReference type="ARBA" id="ARBA00023033"/>
    </source>
</evidence>
<comment type="cofactor">
    <cofactor evidence="1 9">
        <name>heme</name>
        <dbReference type="ChEBI" id="CHEBI:30413"/>
    </cofactor>
</comment>
<dbReference type="PRINTS" id="PR00463">
    <property type="entry name" value="EP450I"/>
</dbReference>
<organism evidence="12 13">
    <name type="scientific">Panagrellus redivivus</name>
    <name type="common">Microworm</name>
    <dbReference type="NCBI Taxonomy" id="6233"/>
    <lineage>
        <taxon>Eukaryota</taxon>
        <taxon>Metazoa</taxon>
        <taxon>Ecdysozoa</taxon>
        <taxon>Nematoda</taxon>
        <taxon>Chromadorea</taxon>
        <taxon>Rhabditida</taxon>
        <taxon>Tylenchina</taxon>
        <taxon>Panagrolaimomorpha</taxon>
        <taxon>Panagrolaimoidea</taxon>
        <taxon>Panagrolaimidae</taxon>
        <taxon>Panagrellus</taxon>
    </lineage>
</organism>
<name>A0A7E4V8I5_PANRE</name>
<evidence type="ECO:0000256" key="1">
    <source>
        <dbReference type="ARBA" id="ARBA00001971"/>
    </source>
</evidence>
<dbReference type="InterPro" id="IPR017972">
    <property type="entry name" value="Cyt_P450_CS"/>
</dbReference>
<evidence type="ECO:0000256" key="10">
    <source>
        <dbReference type="RuleBase" id="RU000461"/>
    </source>
</evidence>
<dbReference type="Gene3D" id="1.10.630.10">
    <property type="entry name" value="Cytochrome P450"/>
    <property type="match status" value="1"/>
</dbReference>
<feature type="transmembrane region" description="Helical" evidence="11">
    <location>
        <begin position="6"/>
        <end position="22"/>
    </location>
</feature>
<comment type="function">
    <text evidence="8">Cytochromes P450 are a group of heme-thiolate monooxygenases. They oxidize a variety of structurally unrelated compounds, including steroids, fatty acids, and xenobiotics.</text>
</comment>
<keyword evidence="7 10" id="KW-0503">Monooxygenase</keyword>
<keyword evidence="4 9" id="KW-0479">Metal-binding</keyword>
<reference evidence="12" key="1">
    <citation type="journal article" date="2013" name="Genetics">
        <title>The draft genome and transcriptome of Panagrellus redivivus are shaped by the harsh demands of a free-living lifestyle.</title>
        <authorList>
            <person name="Srinivasan J."/>
            <person name="Dillman A.R."/>
            <person name="Macchietto M.G."/>
            <person name="Heikkinen L."/>
            <person name="Lakso M."/>
            <person name="Fracchia K.M."/>
            <person name="Antoshechkin I."/>
            <person name="Mortazavi A."/>
            <person name="Wong G."/>
            <person name="Sternberg P.W."/>
        </authorList>
    </citation>
    <scope>NUCLEOTIDE SEQUENCE [LARGE SCALE GENOMIC DNA]</scope>
    <source>
        <strain evidence="12">MT8872</strain>
    </source>
</reference>
<dbReference type="GO" id="GO:0008395">
    <property type="term" value="F:steroid hydroxylase activity"/>
    <property type="evidence" value="ECO:0007669"/>
    <property type="project" value="TreeGrafter"/>
</dbReference>
<evidence type="ECO:0000256" key="11">
    <source>
        <dbReference type="SAM" id="Phobius"/>
    </source>
</evidence>
<dbReference type="SUPFAM" id="SSF48264">
    <property type="entry name" value="Cytochrome P450"/>
    <property type="match status" value="1"/>
</dbReference>
<keyword evidence="11" id="KW-0472">Membrane</keyword>
<dbReference type="PANTHER" id="PTHR24302">
    <property type="entry name" value="CYTOCHROME P450 FAMILY 3"/>
    <property type="match status" value="1"/>
</dbReference>
<evidence type="ECO:0000313" key="13">
    <source>
        <dbReference type="WBParaSite" id="Pan_g17830.t1"/>
    </source>
</evidence>
<evidence type="ECO:0000256" key="9">
    <source>
        <dbReference type="PIRSR" id="PIRSR602401-1"/>
    </source>
</evidence>
<keyword evidence="5 10" id="KW-0560">Oxidoreductase</keyword>
<dbReference type="PRINTS" id="PR00385">
    <property type="entry name" value="P450"/>
</dbReference>
<evidence type="ECO:0000256" key="3">
    <source>
        <dbReference type="ARBA" id="ARBA00022617"/>
    </source>
</evidence>
<comment type="similarity">
    <text evidence="2 10">Belongs to the cytochrome P450 family.</text>
</comment>
<dbReference type="PANTHER" id="PTHR24302:SF15">
    <property type="entry name" value="FATTY-ACID PEROXYGENASE"/>
    <property type="match status" value="1"/>
</dbReference>
<evidence type="ECO:0000313" key="12">
    <source>
        <dbReference type="Proteomes" id="UP000492821"/>
    </source>
</evidence>
<dbReference type="Pfam" id="PF00067">
    <property type="entry name" value="p450"/>
    <property type="match status" value="1"/>
</dbReference>
<dbReference type="PROSITE" id="PS00086">
    <property type="entry name" value="CYTOCHROME_P450"/>
    <property type="match status" value="1"/>
</dbReference>
<evidence type="ECO:0000256" key="6">
    <source>
        <dbReference type="ARBA" id="ARBA00023004"/>
    </source>
</evidence>
<dbReference type="Proteomes" id="UP000492821">
    <property type="component" value="Unassembled WGS sequence"/>
</dbReference>
<dbReference type="GO" id="GO:0016705">
    <property type="term" value="F:oxidoreductase activity, acting on paired donors, with incorporation or reduction of molecular oxygen"/>
    <property type="evidence" value="ECO:0007669"/>
    <property type="project" value="InterPro"/>
</dbReference>
<reference evidence="13" key="2">
    <citation type="submission" date="2020-10" db="UniProtKB">
        <authorList>
            <consortium name="WormBaseParasite"/>
        </authorList>
    </citation>
    <scope>IDENTIFICATION</scope>
</reference>
<keyword evidence="11" id="KW-1133">Transmembrane helix</keyword>
<dbReference type="InterPro" id="IPR050705">
    <property type="entry name" value="Cytochrome_P450_3A"/>
</dbReference>
<dbReference type="GO" id="GO:0005506">
    <property type="term" value="F:iron ion binding"/>
    <property type="evidence" value="ECO:0007669"/>
    <property type="project" value="InterPro"/>
</dbReference>
<keyword evidence="11" id="KW-0812">Transmembrane</keyword>
<keyword evidence="6 9" id="KW-0408">Iron</keyword>
<evidence type="ECO:0000256" key="2">
    <source>
        <dbReference type="ARBA" id="ARBA00010617"/>
    </source>
</evidence>
<dbReference type="AlphaFoldDB" id="A0A7E4V8I5"/>
<feature type="binding site" description="axial binding residue" evidence="9">
    <location>
        <position position="458"/>
    </location>
    <ligand>
        <name>heme</name>
        <dbReference type="ChEBI" id="CHEBI:30413"/>
    </ligand>
    <ligandPart>
        <name>Fe</name>
        <dbReference type="ChEBI" id="CHEBI:18248"/>
    </ligandPart>
</feature>
<dbReference type="InterPro" id="IPR002401">
    <property type="entry name" value="Cyt_P450_E_grp-I"/>
</dbReference>
<evidence type="ECO:0000256" key="8">
    <source>
        <dbReference type="ARBA" id="ARBA00043906"/>
    </source>
</evidence>